<keyword evidence="3" id="KW-1185">Reference proteome</keyword>
<evidence type="ECO:0000313" key="3">
    <source>
        <dbReference type="Proteomes" id="UP000006683"/>
    </source>
</evidence>
<dbReference type="EMBL" id="CP002209">
    <property type="protein sequence ID" value="ADN75146.1"/>
    <property type="molecule type" value="Genomic_DNA"/>
</dbReference>
<feature type="coiled-coil region" evidence="1">
    <location>
        <begin position="70"/>
        <end position="97"/>
    </location>
</feature>
<dbReference type="GeneID" id="67181184"/>
<reference evidence="2 3" key="1">
    <citation type="journal article" date="2010" name="Stand. Genomic Sci.">
        <title>Complete genome sequence of Ferrimonas balearica type strain (PAT).</title>
        <authorList>
            <person name="Nolan M."/>
            <person name="Sikorski J."/>
            <person name="Davenport K."/>
            <person name="Lucas S."/>
            <person name="Glavina Del Rio T."/>
            <person name="Tice H."/>
            <person name="Cheng J."/>
            <person name="Goodwin L."/>
            <person name="Pitluck S."/>
            <person name="Liolios K."/>
            <person name="Ivanova N."/>
            <person name="Mavromatis K."/>
            <person name="Ovchinnikova G."/>
            <person name="Pati A."/>
            <person name="Chen A."/>
            <person name="Palaniappan K."/>
            <person name="Land M."/>
            <person name="Hauser L."/>
            <person name="Chang Y."/>
            <person name="Jeffries C."/>
            <person name="Tapia R."/>
            <person name="Brettin T."/>
            <person name="Detter J."/>
            <person name="Han C."/>
            <person name="Yasawong M."/>
            <person name="Rohde M."/>
            <person name="Tindall B."/>
            <person name="Goker M."/>
            <person name="Woyke T."/>
            <person name="Bristow J."/>
            <person name="Eisen J."/>
            <person name="Markowitz V."/>
            <person name="Hugenholtz P."/>
            <person name="Kyrpides N."/>
            <person name="Klenk H."/>
            <person name="Lapidus A."/>
        </authorList>
    </citation>
    <scope>NUCLEOTIDE SEQUENCE [LARGE SCALE GENOMIC DNA]</scope>
    <source>
        <strain evidence="3">DSM 9799 / CCM 4581 / KCTC 23876 / PAT</strain>
    </source>
</reference>
<sequence length="97" mass="10758">MDDTLRRALTLLTESGKTATLAQLKARVGAQRYPMPVLIQALQQWKVAPQPLHEEVAPEPQARVAGAPSNAELQQQIDDLRQQVAELRDQLAALKPR</sequence>
<organism evidence="2 3">
    <name type="scientific">Ferrimonas balearica (strain DSM 9799 / CCM 4581 / KCTC 23876 / PAT)</name>
    <dbReference type="NCBI Taxonomy" id="550540"/>
    <lineage>
        <taxon>Bacteria</taxon>
        <taxon>Pseudomonadati</taxon>
        <taxon>Pseudomonadota</taxon>
        <taxon>Gammaproteobacteria</taxon>
        <taxon>Alteromonadales</taxon>
        <taxon>Ferrimonadaceae</taxon>
        <taxon>Ferrimonas</taxon>
    </lineage>
</organism>
<dbReference type="KEGG" id="fbl:Fbal_0937"/>
<protein>
    <recommendedName>
        <fullName evidence="4">KfrA N-terminal DNA-binding domain-containing protein</fullName>
    </recommendedName>
</protein>
<gene>
    <name evidence="2" type="ordered locus">Fbal_0937</name>
</gene>
<dbReference type="RefSeq" id="WP_013344452.1">
    <property type="nucleotide sequence ID" value="NC_014541.1"/>
</dbReference>
<dbReference type="AlphaFoldDB" id="E1STL3"/>
<accession>E1STL3</accession>
<keyword evidence="1" id="KW-0175">Coiled coil</keyword>
<dbReference type="HOGENOM" id="CLU_2342603_0_0_6"/>
<dbReference type="OrthoDB" id="6388136at2"/>
<evidence type="ECO:0000256" key="1">
    <source>
        <dbReference type="SAM" id="Coils"/>
    </source>
</evidence>
<dbReference type="Proteomes" id="UP000006683">
    <property type="component" value="Chromosome"/>
</dbReference>
<name>E1STL3_FERBD</name>
<evidence type="ECO:0008006" key="4">
    <source>
        <dbReference type="Google" id="ProtNLM"/>
    </source>
</evidence>
<evidence type="ECO:0000313" key="2">
    <source>
        <dbReference type="EMBL" id="ADN75146.1"/>
    </source>
</evidence>
<proteinExistence type="predicted"/>